<dbReference type="PANTHER" id="PTHR24104:SF25">
    <property type="entry name" value="PROTEIN LIN-41"/>
    <property type="match status" value="1"/>
</dbReference>
<dbReference type="SUPFAM" id="SSF101898">
    <property type="entry name" value="NHL repeat"/>
    <property type="match status" value="1"/>
</dbReference>
<dbReference type="PANTHER" id="PTHR24104">
    <property type="entry name" value="E3 UBIQUITIN-PROTEIN LIGASE NHLRC1-RELATED"/>
    <property type="match status" value="1"/>
</dbReference>
<protein>
    <submittedName>
        <fullName evidence="3">6-bladed beta-propeller</fullName>
    </submittedName>
</protein>
<feature type="repeat" description="NHL" evidence="2">
    <location>
        <begin position="351"/>
        <end position="390"/>
    </location>
</feature>
<dbReference type="OrthoDB" id="791543at2"/>
<dbReference type="AlphaFoldDB" id="A0A5C8KBT9"/>
<dbReference type="SUPFAM" id="SSF63829">
    <property type="entry name" value="Calcium-dependent phosphotriesterase"/>
    <property type="match status" value="1"/>
</dbReference>
<keyword evidence="4" id="KW-1185">Reference proteome</keyword>
<dbReference type="Gene3D" id="2.40.10.500">
    <property type="match status" value="1"/>
</dbReference>
<sequence length="562" mass="61838">MLLALLMLLAPLSVRGQYKFTYESQLGAGSKNLLQLSAVEGVEVDAAGNLYVADTHNFSIRKFDPEGNLLLRFGRKGYFDGGFHTIAAVRVDAQGNIYALDRSQGNIHKFDPQGNFLLAFGKPGTGNGQLNFPNDFDLDQEGNIFVADTQNKRVQKFDKEGNYLLQFGNEMYYASEMQAPQGITVTKDGNVHVVELNKDYVQRYDNQGKRLSTILRVGSKSLRSIDFDEEGNVYVVGFGEVTKLTKEGGYVYTWGSSHYGPATISSPGGVAVGKNGKVYVADRGGRRIQVYSQKGIFPELIQTIGGAGFAPDEFLSPKAVAVNAADELYVIDVTRKVKHFDSTGKLLREWGSHGKGQSQFETPSDVATDASGNVYVSDEYNHNVQKFSADGQWLAEFKGTTDRRVSFPLGIHVDKEGCLFVAGMDDVKKFDPNGKFLLVVGYNSFGNDKFTRPVDVVVDAEGFIYVLSFSQIYKHKPDGSFVKRWTLYNAYDQISLAEEKLTIDKEGNLIVARYIRDEVQLYSTLGKIGSPGHANGQLQHPVGVAVTGAGDVYVTEARNGRV</sequence>
<dbReference type="Proteomes" id="UP000321926">
    <property type="component" value="Unassembled WGS sequence"/>
</dbReference>
<feature type="repeat" description="NHL" evidence="2">
    <location>
        <begin position="257"/>
        <end position="294"/>
    </location>
</feature>
<dbReference type="Pfam" id="PF01436">
    <property type="entry name" value="NHL"/>
    <property type="match status" value="2"/>
</dbReference>
<evidence type="ECO:0000313" key="4">
    <source>
        <dbReference type="Proteomes" id="UP000321926"/>
    </source>
</evidence>
<dbReference type="RefSeq" id="WP_147919770.1">
    <property type="nucleotide sequence ID" value="NZ_VRTY01000001.1"/>
</dbReference>
<keyword evidence="1" id="KW-0677">Repeat</keyword>
<evidence type="ECO:0000256" key="2">
    <source>
        <dbReference type="PROSITE-ProRule" id="PRU00504"/>
    </source>
</evidence>
<dbReference type="Pfam" id="PF17170">
    <property type="entry name" value="DUF5128"/>
    <property type="match status" value="1"/>
</dbReference>
<accession>A0A5C8KBT9</accession>
<evidence type="ECO:0000256" key="1">
    <source>
        <dbReference type="ARBA" id="ARBA00022737"/>
    </source>
</evidence>
<feature type="repeat" description="NHL" evidence="2">
    <location>
        <begin position="23"/>
        <end position="66"/>
    </location>
</feature>
<dbReference type="GO" id="GO:0008270">
    <property type="term" value="F:zinc ion binding"/>
    <property type="evidence" value="ECO:0007669"/>
    <property type="project" value="UniProtKB-KW"/>
</dbReference>
<name>A0A5C8KBT9_9BACT</name>
<reference evidence="3 4" key="1">
    <citation type="submission" date="2019-08" db="EMBL/GenBank/DDBJ databases">
        <authorList>
            <person name="Shi S."/>
        </authorList>
    </citation>
    <scope>NUCLEOTIDE SEQUENCE [LARGE SCALE GENOMIC DNA]</scope>
    <source>
        <strain evidence="3 4">GY10130</strain>
    </source>
</reference>
<comment type="caution">
    <text evidence="3">The sequence shown here is derived from an EMBL/GenBank/DDBJ whole genome shotgun (WGS) entry which is preliminary data.</text>
</comment>
<proteinExistence type="predicted"/>
<feature type="repeat" description="NHL" evidence="2">
    <location>
        <begin position="120"/>
        <end position="160"/>
    </location>
</feature>
<dbReference type="InterPro" id="IPR011042">
    <property type="entry name" value="6-blade_b-propeller_TolB-like"/>
</dbReference>
<dbReference type="InterPro" id="IPR050952">
    <property type="entry name" value="TRIM-NHL_E3_ligases"/>
</dbReference>
<dbReference type="Gene3D" id="2.120.10.30">
    <property type="entry name" value="TolB, C-terminal domain"/>
    <property type="match status" value="3"/>
</dbReference>
<feature type="repeat" description="NHL" evidence="2">
    <location>
        <begin position="525"/>
        <end position="562"/>
    </location>
</feature>
<dbReference type="SUPFAM" id="SSF50956">
    <property type="entry name" value="Thermostable phytase (3-phytase)"/>
    <property type="match status" value="1"/>
</dbReference>
<evidence type="ECO:0000313" key="3">
    <source>
        <dbReference type="EMBL" id="TXK52866.1"/>
    </source>
</evidence>
<dbReference type="EMBL" id="VRTY01000001">
    <property type="protein sequence ID" value="TXK52866.1"/>
    <property type="molecule type" value="Genomic_DNA"/>
</dbReference>
<dbReference type="PROSITE" id="PS51125">
    <property type="entry name" value="NHL"/>
    <property type="match status" value="5"/>
</dbReference>
<gene>
    <name evidence="3" type="ORF">FVR03_00385</name>
</gene>
<dbReference type="InterPro" id="IPR001258">
    <property type="entry name" value="NHL_repeat"/>
</dbReference>
<organism evidence="3 4">
    <name type="scientific">Pontibacter qinzhouensis</name>
    <dbReference type="NCBI Taxonomy" id="2603253"/>
    <lineage>
        <taxon>Bacteria</taxon>
        <taxon>Pseudomonadati</taxon>
        <taxon>Bacteroidota</taxon>
        <taxon>Cytophagia</taxon>
        <taxon>Cytophagales</taxon>
        <taxon>Hymenobacteraceae</taxon>
        <taxon>Pontibacter</taxon>
    </lineage>
</organism>